<gene>
    <name evidence="6" type="ORF">VSDG_05147</name>
</gene>
<dbReference type="Gene3D" id="3.40.50.300">
    <property type="entry name" value="P-loop containing nucleotide triphosphate hydrolases"/>
    <property type="match status" value="1"/>
</dbReference>
<dbReference type="AlphaFoldDB" id="A0A423VXY6"/>
<evidence type="ECO:0000256" key="2">
    <source>
        <dbReference type="ARBA" id="ARBA00022741"/>
    </source>
</evidence>
<organism evidence="6 7">
    <name type="scientific">Cytospora chrysosperma</name>
    <name type="common">Cytospora canker fungus</name>
    <name type="synonym">Sphaeria chrysosperma</name>
    <dbReference type="NCBI Taxonomy" id="252740"/>
    <lineage>
        <taxon>Eukaryota</taxon>
        <taxon>Fungi</taxon>
        <taxon>Dikarya</taxon>
        <taxon>Ascomycota</taxon>
        <taxon>Pezizomycotina</taxon>
        <taxon>Sordariomycetes</taxon>
        <taxon>Sordariomycetidae</taxon>
        <taxon>Diaporthales</taxon>
        <taxon>Cytosporaceae</taxon>
        <taxon>Cytospora</taxon>
    </lineage>
</organism>
<evidence type="ECO:0000313" key="7">
    <source>
        <dbReference type="Proteomes" id="UP000284375"/>
    </source>
</evidence>
<name>A0A423VXY6_CYTCH</name>
<dbReference type="PROSITE" id="PS00113">
    <property type="entry name" value="ADENYLATE_KINASE"/>
    <property type="match status" value="1"/>
</dbReference>
<evidence type="ECO:0000313" key="6">
    <source>
        <dbReference type="EMBL" id="ROV95910.1"/>
    </source>
</evidence>
<dbReference type="Pfam" id="PF00406">
    <property type="entry name" value="ADK"/>
    <property type="match status" value="1"/>
</dbReference>
<sequence>MTFDPQESDKRTMFGDTTTPSQRRGHLVLVVGAPGAGKGTMCKLLASDGELPTTCKPGTSVEVHHISVGDLLRKEKARGALPPEVTEKVEKQILMDGREIVKIIASTGVEEVLGRGEVVILDGFPRNLDQLHAFREKFGKPDLIVSLKCQRQVALQRYLGRHDANRPDGDVALFEKRCDEFERENPGILDYYRAECDGRVIEVDVGSLGRSIDENYNTLKQSLVQSQRGPWYKKGD</sequence>
<dbReference type="GO" id="GO:0005524">
    <property type="term" value="F:ATP binding"/>
    <property type="evidence" value="ECO:0007669"/>
    <property type="project" value="InterPro"/>
</dbReference>
<accession>A0A423VXY6</accession>
<dbReference type="PANTHER" id="PTHR23359">
    <property type="entry name" value="NUCLEOTIDE KINASE"/>
    <property type="match status" value="1"/>
</dbReference>
<dbReference type="OrthoDB" id="442176at2759"/>
<dbReference type="EMBL" id="LJZO01000022">
    <property type="protein sequence ID" value="ROV95910.1"/>
    <property type="molecule type" value="Genomic_DNA"/>
</dbReference>
<reference evidence="6 7" key="1">
    <citation type="submission" date="2015-09" db="EMBL/GenBank/DDBJ databases">
        <title>Host preference determinants of Valsa canker pathogens revealed by comparative genomics.</title>
        <authorList>
            <person name="Yin Z."/>
            <person name="Huang L."/>
        </authorList>
    </citation>
    <scope>NUCLEOTIDE SEQUENCE [LARGE SCALE GENOMIC DNA]</scope>
    <source>
        <strain evidence="6 7">YSFL</strain>
    </source>
</reference>
<keyword evidence="3 4" id="KW-0418">Kinase</keyword>
<dbReference type="Proteomes" id="UP000284375">
    <property type="component" value="Unassembled WGS sequence"/>
</dbReference>
<dbReference type="InterPro" id="IPR027417">
    <property type="entry name" value="P-loop_NTPase"/>
</dbReference>
<evidence type="ECO:0000256" key="4">
    <source>
        <dbReference type="RuleBase" id="RU003330"/>
    </source>
</evidence>
<keyword evidence="1 4" id="KW-0808">Transferase</keyword>
<dbReference type="CDD" id="cd01428">
    <property type="entry name" value="ADK"/>
    <property type="match status" value="1"/>
</dbReference>
<dbReference type="InterPro" id="IPR033690">
    <property type="entry name" value="Adenylat_kinase_CS"/>
</dbReference>
<dbReference type="GO" id="GO:0006139">
    <property type="term" value="P:nucleobase-containing compound metabolic process"/>
    <property type="evidence" value="ECO:0007669"/>
    <property type="project" value="InterPro"/>
</dbReference>
<dbReference type="GO" id="GO:0019205">
    <property type="term" value="F:nucleobase-containing compound kinase activity"/>
    <property type="evidence" value="ECO:0007669"/>
    <property type="project" value="InterPro"/>
</dbReference>
<protein>
    <recommendedName>
        <fullName evidence="8">Adenylate kinase active site lid domain-containing protein</fullName>
    </recommendedName>
</protein>
<proteinExistence type="inferred from homology"/>
<evidence type="ECO:0008006" key="8">
    <source>
        <dbReference type="Google" id="ProtNLM"/>
    </source>
</evidence>
<comment type="similarity">
    <text evidence="4">Belongs to the adenylate kinase family.</text>
</comment>
<keyword evidence="2" id="KW-0547">Nucleotide-binding</keyword>
<dbReference type="SUPFAM" id="SSF52540">
    <property type="entry name" value="P-loop containing nucleoside triphosphate hydrolases"/>
    <property type="match status" value="1"/>
</dbReference>
<dbReference type="STRING" id="252740.A0A423VXY6"/>
<feature type="region of interest" description="Disordered" evidence="5">
    <location>
        <begin position="1"/>
        <end position="20"/>
    </location>
</feature>
<comment type="caution">
    <text evidence="6">The sequence shown here is derived from an EMBL/GenBank/DDBJ whole genome shotgun (WGS) entry which is preliminary data.</text>
</comment>
<keyword evidence="7" id="KW-1185">Reference proteome</keyword>
<dbReference type="PRINTS" id="PR00094">
    <property type="entry name" value="ADENYLTKNASE"/>
</dbReference>
<dbReference type="InterPro" id="IPR000850">
    <property type="entry name" value="Adenylat/UMP-CMP_kin"/>
</dbReference>
<evidence type="ECO:0000256" key="1">
    <source>
        <dbReference type="ARBA" id="ARBA00022679"/>
    </source>
</evidence>
<evidence type="ECO:0000256" key="3">
    <source>
        <dbReference type="ARBA" id="ARBA00022777"/>
    </source>
</evidence>
<evidence type="ECO:0000256" key="5">
    <source>
        <dbReference type="SAM" id="MobiDB-lite"/>
    </source>
</evidence>